<keyword evidence="1" id="KW-0560">Oxidoreductase</keyword>
<dbReference type="GO" id="GO:0050660">
    <property type="term" value="F:flavin adenine dinucleotide binding"/>
    <property type="evidence" value="ECO:0007669"/>
    <property type="project" value="TreeGrafter"/>
</dbReference>
<dbReference type="InterPro" id="IPR023753">
    <property type="entry name" value="FAD/NAD-binding_dom"/>
</dbReference>
<dbReference type="Gene3D" id="3.50.50.60">
    <property type="entry name" value="FAD/NAD(P)-binding domain"/>
    <property type="match status" value="1"/>
</dbReference>
<accession>A0AB34IN97</accession>
<keyword evidence="4" id="KW-1185">Reference proteome</keyword>
<dbReference type="AlphaFoldDB" id="A0AB34IN97"/>
<protein>
    <recommendedName>
        <fullName evidence="2">FAD/NAD(P)-binding domain-containing protein</fullName>
    </recommendedName>
</protein>
<reference evidence="3 4" key="1">
    <citation type="journal article" date="2024" name="Science">
        <title>Giant polyketide synthase enzymes in the biosynthesis of giant marine polyether toxins.</title>
        <authorList>
            <person name="Fallon T.R."/>
            <person name="Shende V.V."/>
            <person name="Wierzbicki I.H."/>
            <person name="Pendleton A.L."/>
            <person name="Watervoot N.F."/>
            <person name="Auber R.P."/>
            <person name="Gonzalez D.J."/>
            <person name="Wisecaver J.H."/>
            <person name="Moore B.S."/>
        </authorList>
    </citation>
    <scope>NUCLEOTIDE SEQUENCE [LARGE SCALE GENOMIC DNA]</scope>
    <source>
        <strain evidence="3 4">12B1</strain>
    </source>
</reference>
<name>A0AB34IN97_PRYPA</name>
<evidence type="ECO:0000256" key="1">
    <source>
        <dbReference type="ARBA" id="ARBA00023002"/>
    </source>
</evidence>
<dbReference type="GO" id="GO:0004497">
    <property type="term" value="F:monooxygenase activity"/>
    <property type="evidence" value="ECO:0007669"/>
    <property type="project" value="TreeGrafter"/>
</dbReference>
<evidence type="ECO:0000259" key="2">
    <source>
        <dbReference type="Pfam" id="PF07992"/>
    </source>
</evidence>
<gene>
    <name evidence="3" type="ORF">AB1Y20_012007</name>
</gene>
<comment type="caution">
    <text evidence="3">The sequence shown here is derived from an EMBL/GenBank/DDBJ whole genome shotgun (WGS) entry which is preliminary data.</text>
</comment>
<sequence length="468" mass="51130">MKSPPPPPYDFLVVGAGYAGLNAVAALQHACPSATVLVLEQREEAGGCWNSLYSFVRLHQPAFVFGVSGQAASWGPDARSELASRHGVLNHFQKYASSLPPTVAFLFSASFVRCERGDAGLLHVDVAFATRETTRVAARHVIDARGADLKLPQLACLREEHERVAECYSEELRRVVQSRRGEACCYVVVGGGKTGCDAVTYLAKHAPPSSRVLLLQGRPLYFIRRDRMFPSGNCLKEISVPVASEVFLDWCKAYDGSNALELLRAAERDGLLMRVGEGEPQLTNLGVDGARTTLVLRSGKTIELGAEQRVVLVKAVGRLVEDYNASGEPNVWKCMQHPIQPDGRVRIGAHFGFTGPSAYLLTILLARGKLEELPFRGYNRLGTHNVDNLFYMSTAIVWHALQAARLVSPLDMMSCTIMFDKFGPMPRQLFALSKLLLASGKLEEQAHKLLHPLRPGVIEANGVGGGQK</sequence>
<organism evidence="3 4">
    <name type="scientific">Prymnesium parvum</name>
    <name type="common">Toxic golden alga</name>
    <dbReference type="NCBI Taxonomy" id="97485"/>
    <lineage>
        <taxon>Eukaryota</taxon>
        <taxon>Haptista</taxon>
        <taxon>Haptophyta</taxon>
        <taxon>Prymnesiophyceae</taxon>
        <taxon>Prymnesiales</taxon>
        <taxon>Prymnesiaceae</taxon>
        <taxon>Prymnesium</taxon>
    </lineage>
</organism>
<dbReference type="EMBL" id="JBGBPQ010000021">
    <property type="protein sequence ID" value="KAL1503527.1"/>
    <property type="molecule type" value="Genomic_DNA"/>
</dbReference>
<dbReference type="Pfam" id="PF07992">
    <property type="entry name" value="Pyr_redox_2"/>
    <property type="match status" value="1"/>
</dbReference>
<dbReference type="PANTHER" id="PTHR43539:SF78">
    <property type="entry name" value="FLAVIN-CONTAINING MONOOXYGENASE"/>
    <property type="match status" value="1"/>
</dbReference>
<dbReference type="InterPro" id="IPR036188">
    <property type="entry name" value="FAD/NAD-bd_sf"/>
</dbReference>
<evidence type="ECO:0000313" key="4">
    <source>
        <dbReference type="Proteomes" id="UP001515480"/>
    </source>
</evidence>
<proteinExistence type="predicted"/>
<feature type="domain" description="FAD/NAD(P)-binding" evidence="2">
    <location>
        <begin position="9"/>
        <end position="219"/>
    </location>
</feature>
<dbReference type="Proteomes" id="UP001515480">
    <property type="component" value="Unassembled WGS sequence"/>
</dbReference>
<dbReference type="PANTHER" id="PTHR43539">
    <property type="entry name" value="FLAVIN-BINDING MONOOXYGENASE-LIKE PROTEIN (AFU_ORTHOLOGUE AFUA_4G09220)"/>
    <property type="match status" value="1"/>
</dbReference>
<evidence type="ECO:0000313" key="3">
    <source>
        <dbReference type="EMBL" id="KAL1503527.1"/>
    </source>
</evidence>
<dbReference type="SUPFAM" id="SSF51905">
    <property type="entry name" value="FAD/NAD(P)-binding domain"/>
    <property type="match status" value="1"/>
</dbReference>
<dbReference type="InterPro" id="IPR050982">
    <property type="entry name" value="Auxin_biosynth/cation_transpt"/>
</dbReference>